<organism evidence="2 3">
    <name type="scientific">Murinocardiopsis flavida</name>
    <dbReference type="NCBI Taxonomy" id="645275"/>
    <lineage>
        <taxon>Bacteria</taxon>
        <taxon>Bacillati</taxon>
        <taxon>Actinomycetota</taxon>
        <taxon>Actinomycetes</taxon>
        <taxon>Streptosporangiales</taxon>
        <taxon>Nocardiopsidaceae</taxon>
        <taxon>Murinocardiopsis</taxon>
    </lineage>
</organism>
<dbReference type="GO" id="GO:0003723">
    <property type="term" value="F:RNA binding"/>
    <property type="evidence" value="ECO:0007669"/>
    <property type="project" value="InterPro"/>
</dbReference>
<dbReference type="GO" id="GO:0051607">
    <property type="term" value="P:defense response to virus"/>
    <property type="evidence" value="ECO:0007669"/>
    <property type="project" value="UniProtKB-KW"/>
</dbReference>
<reference evidence="2 3" key="1">
    <citation type="submission" date="2018-03" db="EMBL/GenBank/DDBJ databases">
        <title>Genomic Encyclopedia of Archaeal and Bacterial Type Strains, Phase II (KMG-II): from individual species to whole genera.</title>
        <authorList>
            <person name="Goeker M."/>
        </authorList>
    </citation>
    <scope>NUCLEOTIDE SEQUENCE [LARGE SCALE GENOMIC DNA]</scope>
    <source>
        <strain evidence="2 3">DSM 45312</strain>
    </source>
</reference>
<dbReference type="OrthoDB" id="3189549at2"/>
<name>A0A2P8CA97_9ACTN</name>
<dbReference type="GO" id="GO:0043571">
    <property type="term" value="P:maintenance of CRISPR repeat elements"/>
    <property type="evidence" value="ECO:0007669"/>
    <property type="project" value="InterPro"/>
</dbReference>
<dbReference type="RefSeq" id="WP_106587067.1">
    <property type="nucleotide sequence ID" value="NZ_PYGA01000045.1"/>
</dbReference>
<dbReference type="InterPro" id="IPR021124">
    <property type="entry name" value="CRISPR-assoc_prot_Cas5"/>
</dbReference>
<sequence>MSGLLLRLAAPMQSWGEHSAFGERDTQNVPTRSGLLGLIAAAHGIERGQPLGELHRLTFTVRVDRPGVRMVDFHTIGGGLPRTRGVLTADGKRQSAATATIVTRRHYLSDAVFVAAVEGPDETVAATEAALRAPRWQPFLGRRSCPPEQPLLLGGVVEDPVARLHREVPIARRAPNGEAELDFVYEGEHEDAFERSELYDVPTEFTRHDRRYRPRPVSVVTTRIPRDLFTASADDYRAELATYLQGAAR</sequence>
<dbReference type="InterPro" id="IPR010147">
    <property type="entry name" value="CRISPR-assoc_prot_CasD"/>
</dbReference>
<proteinExistence type="predicted"/>
<gene>
    <name evidence="2" type="ORF">CLV63_14511</name>
</gene>
<dbReference type="Pfam" id="PF09704">
    <property type="entry name" value="Cas_Cas5d"/>
    <property type="match status" value="1"/>
</dbReference>
<dbReference type="Gene3D" id="3.30.70.2660">
    <property type="match status" value="1"/>
</dbReference>
<dbReference type="EMBL" id="PYGA01000045">
    <property type="protein sequence ID" value="PSK81890.1"/>
    <property type="molecule type" value="Genomic_DNA"/>
</dbReference>
<dbReference type="Proteomes" id="UP000240542">
    <property type="component" value="Unassembled WGS sequence"/>
</dbReference>
<protein>
    <submittedName>
        <fullName evidence="2">CRISPR-associated Cas5e family protein</fullName>
    </submittedName>
</protein>
<dbReference type="CDD" id="cd09756">
    <property type="entry name" value="Cas5_I-E"/>
    <property type="match status" value="1"/>
</dbReference>
<dbReference type="NCBIfam" id="TIGR02593">
    <property type="entry name" value="CRISPR_cas5"/>
    <property type="match status" value="1"/>
</dbReference>
<keyword evidence="3" id="KW-1185">Reference proteome</keyword>
<evidence type="ECO:0000313" key="2">
    <source>
        <dbReference type="EMBL" id="PSK81890.1"/>
    </source>
</evidence>
<dbReference type="NCBIfam" id="TIGR01868">
    <property type="entry name" value="casD_Cas5e"/>
    <property type="match status" value="1"/>
</dbReference>
<dbReference type="AlphaFoldDB" id="A0A2P8CA97"/>
<accession>A0A2P8CA97</accession>
<comment type="caution">
    <text evidence="2">The sequence shown here is derived from an EMBL/GenBank/DDBJ whole genome shotgun (WGS) entry which is preliminary data.</text>
</comment>
<evidence type="ECO:0000256" key="1">
    <source>
        <dbReference type="ARBA" id="ARBA00023118"/>
    </source>
</evidence>
<dbReference type="InterPro" id="IPR013422">
    <property type="entry name" value="CRISPR-assoc_prot_Cas5_N"/>
</dbReference>
<keyword evidence="1" id="KW-0051">Antiviral defense</keyword>
<evidence type="ECO:0000313" key="3">
    <source>
        <dbReference type="Proteomes" id="UP000240542"/>
    </source>
</evidence>